<accession>A0A3S0K414</accession>
<evidence type="ECO:0000313" key="2">
    <source>
        <dbReference type="EMBL" id="RTQ48411.1"/>
    </source>
</evidence>
<evidence type="ECO:0008006" key="4">
    <source>
        <dbReference type="Google" id="ProtNLM"/>
    </source>
</evidence>
<evidence type="ECO:0000256" key="1">
    <source>
        <dbReference type="SAM" id="SignalP"/>
    </source>
</evidence>
<evidence type="ECO:0000313" key="3">
    <source>
        <dbReference type="Proteomes" id="UP000282184"/>
    </source>
</evidence>
<gene>
    <name evidence="2" type="ORF">EJV47_15675</name>
</gene>
<dbReference type="Proteomes" id="UP000282184">
    <property type="component" value="Unassembled WGS sequence"/>
</dbReference>
<dbReference type="RefSeq" id="WP_126694117.1">
    <property type="nucleotide sequence ID" value="NZ_RXOF01000009.1"/>
</dbReference>
<name>A0A3S0K414_9BACT</name>
<dbReference type="AlphaFoldDB" id="A0A3S0K414"/>
<keyword evidence="3" id="KW-1185">Reference proteome</keyword>
<reference evidence="2 3" key="1">
    <citation type="submission" date="2018-12" db="EMBL/GenBank/DDBJ databases">
        <title>Hymenobacter gummosus sp. nov., isolated from a spring.</title>
        <authorList>
            <person name="Nie L."/>
        </authorList>
    </citation>
    <scope>NUCLEOTIDE SEQUENCE [LARGE SCALE GENOMIC DNA]</scope>
    <source>
        <strain evidence="2 3">KCTC 52166</strain>
    </source>
</reference>
<organism evidence="2 3">
    <name type="scientific">Hymenobacter gummosus</name>
    <dbReference type="NCBI Taxonomy" id="1776032"/>
    <lineage>
        <taxon>Bacteria</taxon>
        <taxon>Pseudomonadati</taxon>
        <taxon>Bacteroidota</taxon>
        <taxon>Cytophagia</taxon>
        <taxon>Cytophagales</taxon>
        <taxon>Hymenobacteraceae</taxon>
        <taxon>Hymenobacter</taxon>
    </lineage>
</organism>
<keyword evidence="1" id="KW-0732">Signal</keyword>
<comment type="caution">
    <text evidence="2">The sequence shown here is derived from an EMBL/GenBank/DDBJ whole genome shotgun (WGS) entry which is preliminary data.</text>
</comment>
<dbReference type="EMBL" id="RXOF01000009">
    <property type="protein sequence ID" value="RTQ48411.1"/>
    <property type="molecule type" value="Genomic_DNA"/>
</dbReference>
<protein>
    <recommendedName>
        <fullName evidence="4">TonB-dependent receptor plug domain-containing protein</fullName>
    </recommendedName>
</protein>
<sequence length="148" mass="16999">MKNYITLFCGITLYLISTSISAQSAQVERLLYEIPVLITPSGEELSSHRKISGNQNHWYSIKPFIFLNGLLVPDEDIFTFGTRIITAEDLIAELPLEKVRKVDFVKPAEALVLYGQQAQFGVIRITAKRSEIERKIRHYWKKQSKKTV</sequence>
<feature type="chain" id="PRO_5018557622" description="TonB-dependent receptor plug domain-containing protein" evidence="1">
    <location>
        <begin position="25"/>
        <end position="148"/>
    </location>
</feature>
<proteinExistence type="predicted"/>
<feature type="signal peptide" evidence="1">
    <location>
        <begin position="1"/>
        <end position="24"/>
    </location>
</feature>